<organism evidence="1">
    <name type="scientific">Arundo donax</name>
    <name type="common">Giant reed</name>
    <name type="synonym">Donax arundinaceus</name>
    <dbReference type="NCBI Taxonomy" id="35708"/>
    <lineage>
        <taxon>Eukaryota</taxon>
        <taxon>Viridiplantae</taxon>
        <taxon>Streptophyta</taxon>
        <taxon>Embryophyta</taxon>
        <taxon>Tracheophyta</taxon>
        <taxon>Spermatophyta</taxon>
        <taxon>Magnoliopsida</taxon>
        <taxon>Liliopsida</taxon>
        <taxon>Poales</taxon>
        <taxon>Poaceae</taxon>
        <taxon>PACMAD clade</taxon>
        <taxon>Arundinoideae</taxon>
        <taxon>Arundineae</taxon>
        <taxon>Arundo</taxon>
    </lineage>
</organism>
<sequence>MWRQCGVKDKVVCVAKAAWAWGQWHPPSCGWVNHIVVEQEEPIAVVSDAGSVWQIVKEARYSWAL</sequence>
<accession>A0A0A9EEA7</accession>
<proteinExistence type="predicted"/>
<evidence type="ECO:0000313" key="1">
    <source>
        <dbReference type="EMBL" id="JAD96185.1"/>
    </source>
</evidence>
<protein>
    <submittedName>
        <fullName evidence="1">Uncharacterized protein</fullName>
    </submittedName>
</protein>
<dbReference type="AlphaFoldDB" id="A0A0A9EEA7"/>
<name>A0A0A9EEA7_ARUDO</name>
<reference evidence="1" key="2">
    <citation type="journal article" date="2015" name="Data Brief">
        <title>Shoot transcriptome of the giant reed, Arundo donax.</title>
        <authorList>
            <person name="Barrero R.A."/>
            <person name="Guerrero F.D."/>
            <person name="Moolhuijzen P."/>
            <person name="Goolsby J.A."/>
            <person name="Tidwell J."/>
            <person name="Bellgard S.E."/>
            <person name="Bellgard M.I."/>
        </authorList>
    </citation>
    <scope>NUCLEOTIDE SEQUENCE</scope>
    <source>
        <tissue evidence="1">Shoot tissue taken approximately 20 cm above the soil surface</tissue>
    </source>
</reference>
<dbReference type="EMBL" id="GBRH01201710">
    <property type="protein sequence ID" value="JAD96185.1"/>
    <property type="molecule type" value="Transcribed_RNA"/>
</dbReference>
<reference evidence="1" key="1">
    <citation type="submission" date="2014-09" db="EMBL/GenBank/DDBJ databases">
        <authorList>
            <person name="Magalhaes I.L.F."/>
            <person name="Oliveira U."/>
            <person name="Santos F.R."/>
            <person name="Vidigal T.H.D.A."/>
            <person name="Brescovit A.D."/>
            <person name="Santos A.J."/>
        </authorList>
    </citation>
    <scope>NUCLEOTIDE SEQUENCE</scope>
    <source>
        <tissue evidence="1">Shoot tissue taken approximately 20 cm above the soil surface</tissue>
    </source>
</reference>